<keyword evidence="2" id="KW-1185">Reference proteome</keyword>
<organism evidence="1 2">
    <name type="scientific">Oedothorax gibbosus</name>
    <dbReference type="NCBI Taxonomy" id="931172"/>
    <lineage>
        <taxon>Eukaryota</taxon>
        <taxon>Metazoa</taxon>
        <taxon>Ecdysozoa</taxon>
        <taxon>Arthropoda</taxon>
        <taxon>Chelicerata</taxon>
        <taxon>Arachnida</taxon>
        <taxon>Araneae</taxon>
        <taxon>Araneomorphae</taxon>
        <taxon>Entelegynae</taxon>
        <taxon>Araneoidea</taxon>
        <taxon>Linyphiidae</taxon>
        <taxon>Erigoninae</taxon>
        <taxon>Oedothorax</taxon>
    </lineage>
</organism>
<sequence>MTRSGPQLSSSQPPFPCIRSPCSKTDGINGLVSTFTHRDFRLKLRRPFLEANEGSCPFVVVATRAPNTNS</sequence>
<reference evidence="1 2" key="1">
    <citation type="journal article" date="2022" name="Nat. Ecol. Evol.">
        <title>A masculinizing supergene underlies an exaggerated male reproductive morph in a spider.</title>
        <authorList>
            <person name="Hendrickx F."/>
            <person name="De Corte Z."/>
            <person name="Sonet G."/>
            <person name="Van Belleghem S.M."/>
            <person name="Kostlbacher S."/>
            <person name="Vangestel C."/>
        </authorList>
    </citation>
    <scope>NUCLEOTIDE SEQUENCE [LARGE SCALE GENOMIC DNA]</scope>
    <source>
        <strain evidence="1">W744_W776</strain>
    </source>
</reference>
<evidence type="ECO:0000313" key="1">
    <source>
        <dbReference type="EMBL" id="KAG8178257.1"/>
    </source>
</evidence>
<comment type="caution">
    <text evidence="1">The sequence shown here is derived from an EMBL/GenBank/DDBJ whole genome shotgun (WGS) entry which is preliminary data.</text>
</comment>
<evidence type="ECO:0000313" key="2">
    <source>
        <dbReference type="Proteomes" id="UP000827092"/>
    </source>
</evidence>
<name>A0AAV6U1B8_9ARAC</name>
<proteinExistence type="predicted"/>
<dbReference type="AlphaFoldDB" id="A0AAV6U1B8"/>
<dbReference type="EMBL" id="JAFNEN010000708">
    <property type="protein sequence ID" value="KAG8178257.1"/>
    <property type="molecule type" value="Genomic_DNA"/>
</dbReference>
<accession>A0AAV6U1B8</accession>
<gene>
    <name evidence="1" type="ORF">JTE90_000357</name>
</gene>
<dbReference type="Proteomes" id="UP000827092">
    <property type="component" value="Unassembled WGS sequence"/>
</dbReference>
<protein>
    <submittedName>
        <fullName evidence="1">Uncharacterized protein</fullName>
    </submittedName>
</protein>